<dbReference type="InterPro" id="IPR007858">
    <property type="entry name" value="Dpy-30_motif"/>
</dbReference>
<dbReference type="Gene3D" id="1.20.890.10">
    <property type="entry name" value="cAMP-dependent protein kinase regulatory subunit, dimerization-anchoring domain"/>
    <property type="match status" value="1"/>
</dbReference>
<proteinExistence type="predicted"/>
<dbReference type="AlphaFoldDB" id="A0A9N9XT30"/>
<accession>A0A9N9XT30</accession>
<keyword evidence="2" id="KW-1185">Reference proteome</keyword>
<dbReference type="EMBL" id="OU900097">
    <property type="protein sequence ID" value="CAG9860910.1"/>
    <property type="molecule type" value="Genomic_DNA"/>
</dbReference>
<sequence>FFLCIRRRGFFFNFFSIQFRGQNFPFRRITNIKKTSKQKEIAKIEKKMDGNSISGGVASRTVDMMTNGHLTEAEMAFEMCQLIGARACYEVVKDSLKIKNMVQKQKKSYADLLSLPKKLYLETTLVPALMNGIAFVARDRPISPITTLAVYLMKNNCSNDTEVDSEIEGRAQASKMKNKLGALWSKVDFM</sequence>
<name>A0A9N9XT30_PHYSR</name>
<evidence type="ECO:0000313" key="2">
    <source>
        <dbReference type="Proteomes" id="UP001153712"/>
    </source>
</evidence>
<dbReference type="Proteomes" id="UP001153712">
    <property type="component" value="Chromosome 4"/>
</dbReference>
<feature type="non-terminal residue" evidence="1">
    <location>
        <position position="1"/>
    </location>
</feature>
<organism evidence="1 2">
    <name type="scientific">Phyllotreta striolata</name>
    <name type="common">Striped flea beetle</name>
    <name type="synonym">Crioceris striolata</name>
    <dbReference type="NCBI Taxonomy" id="444603"/>
    <lineage>
        <taxon>Eukaryota</taxon>
        <taxon>Metazoa</taxon>
        <taxon>Ecdysozoa</taxon>
        <taxon>Arthropoda</taxon>
        <taxon>Hexapoda</taxon>
        <taxon>Insecta</taxon>
        <taxon>Pterygota</taxon>
        <taxon>Neoptera</taxon>
        <taxon>Endopterygota</taxon>
        <taxon>Coleoptera</taxon>
        <taxon>Polyphaga</taxon>
        <taxon>Cucujiformia</taxon>
        <taxon>Chrysomeloidea</taxon>
        <taxon>Chrysomelidae</taxon>
        <taxon>Galerucinae</taxon>
        <taxon>Alticini</taxon>
        <taxon>Phyllotreta</taxon>
    </lineage>
</organism>
<reference evidence="1" key="1">
    <citation type="submission" date="2022-01" db="EMBL/GenBank/DDBJ databases">
        <authorList>
            <person name="King R."/>
        </authorList>
    </citation>
    <scope>NUCLEOTIDE SEQUENCE</scope>
</reference>
<gene>
    <name evidence="1" type="ORF">PHYEVI_LOCUS7258</name>
</gene>
<dbReference type="OrthoDB" id="417678at2759"/>
<protein>
    <submittedName>
        <fullName evidence="1">Uncharacterized protein</fullName>
    </submittedName>
</protein>
<evidence type="ECO:0000313" key="1">
    <source>
        <dbReference type="EMBL" id="CAG9860910.1"/>
    </source>
</evidence>
<dbReference type="Pfam" id="PF05186">
    <property type="entry name" value="Dpy-30"/>
    <property type="match status" value="1"/>
</dbReference>